<dbReference type="PANTHER" id="PTHR46154:SF3">
    <property type="entry name" value="DUR32P"/>
    <property type="match status" value="1"/>
</dbReference>
<feature type="transmembrane region" description="Helical" evidence="8">
    <location>
        <begin position="159"/>
        <end position="178"/>
    </location>
</feature>
<dbReference type="PROSITE" id="PS50283">
    <property type="entry name" value="NA_SOLUT_SYMP_3"/>
    <property type="match status" value="1"/>
</dbReference>
<dbReference type="InterPro" id="IPR001734">
    <property type="entry name" value="Na/solute_symporter"/>
</dbReference>
<evidence type="ECO:0000256" key="6">
    <source>
        <dbReference type="RuleBase" id="RU362091"/>
    </source>
</evidence>
<dbReference type="GO" id="GO:0015204">
    <property type="term" value="F:urea transmembrane transporter activity"/>
    <property type="evidence" value="ECO:0007669"/>
    <property type="project" value="InterPro"/>
</dbReference>
<comment type="caution">
    <text evidence="9">The sequence shown here is derived from an EMBL/GenBank/DDBJ whole genome shotgun (WGS) entry which is preliminary data.</text>
</comment>
<keyword evidence="10" id="KW-1185">Reference proteome</keyword>
<feature type="non-terminal residue" evidence="9">
    <location>
        <position position="1"/>
    </location>
</feature>
<feature type="transmembrane region" description="Helical" evidence="8">
    <location>
        <begin position="460"/>
        <end position="480"/>
    </location>
</feature>
<dbReference type="InterPro" id="IPR038377">
    <property type="entry name" value="Na/Glc_symporter_sf"/>
</dbReference>
<proteinExistence type="inferred from homology"/>
<evidence type="ECO:0000256" key="4">
    <source>
        <dbReference type="ARBA" id="ARBA00022989"/>
    </source>
</evidence>
<comment type="similarity">
    <text evidence="2 6">Belongs to the sodium:solute symporter (SSF) (TC 2.A.21) family.</text>
</comment>
<dbReference type="AlphaFoldDB" id="A0A9W7W347"/>
<evidence type="ECO:0000256" key="1">
    <source>
        <dbReference type="ARBA" id="ARBA00004141"/>
    </source>
</evidence>
<reference evidence="9 10" key="1">
    <citation type="journal article" date="2018" name="IMA Fungus">
        <title>IMA Genome-F 10: Nine draft genome sequences of Claviceps purpurea s.lat., including C. arundinis, C. humidiphila, and C. cf. spartinae, pseudomolecules for the pitch canker pathogen Fusarium circinatum, draft genome of Davidsoniella eucalypti, Grosmannia galeiformis, Quambalaria eucalypti, and Teratosphaeria destructans.</title>
        <authorList>
            <person name="Wingfield B.D."/>
            <person name="Liu M."/>
            <person name="Nguyen H.D."/>
            <person name="Lane F.A."/>
            <person name="Morgan S.W."/>
            <person name="De Vos L."/>
            <person name="Wilken P.M."/>
            <person name="Duong T.A."/>
            <person name="Aylward J."/>
            <person name="Coetzee M.P."/>
            <person name="Dadej K."/>
            <person name="De Beer Z.W."/>
            <person name="Findlay W."/>
            <person name="Havenga M."/>
            <person name="Kolarik M."/>
            <person name="Menzies J.G."/>
            <person name="Naidoo K."/>
            <person name="Pochopski O."/>
            <person name="Shoukouhi P."/>
            <person name="Santana Q.C."/>
            <person name="Seifert K.A."/>
            <person name="Soal N."/>
            <person name="Steenkamp E.T."/>
            <person name="Tatham C.T."/>
            <person name="van der Nest M.A."/>
            <person name="Wingfield M.J."/>
        </authorList>
    </citation>
    <scope>NUCLEOTIDE SEQUENCE [LARGE SCALE GENOMIC DNA]</scope>
    <source>
        <strain evidence="9">CMW44962</strain>
    </source>
</reference>
<evidence type="ECO:0000256" key="8">
    <source>
        <dbReference type="SAM" id="Phobius"/>
    </source>
</evidence>
<feature type="transmembrane region" description="Helical" evidence="8">
    <location>
        <begin position="588"/>
        <end position="608"/>
    </location>
</feature>
<sequence length="785" mass="85505">ELHRVAAAVVKTLVEWHNSPRNVARFPAIYRIAQGDSTCTWWEPQIAEQLPASFGAGESNHEALGNMAGKEIELVDQGTGYGLIIGLGALFAILILISVRIQRRYLREDSDHAEMFMVANRTIGTGLTASAVFSSWMWINESMYSTVFAYRWGVAAPVWFASGLSFQIALMAVLGIAAKLRVPCAHTSMEFVRIRYGQLGHVVFIFLNLINNVFGCGIELTRIIWRSIARERAPDAFRSQWSAMVITASQLVTGISGMHLAAATVLIPAGVIVYTAVGGIKATFITDFLHTAVALSIMIYFTLKVLTNEHVGGLGGLYDKLRSSENLVHVDGNYRGSLLTFKSYQSAIFGVVLKVCNLALVIMDTAFWQKSFASHVRSTVPGYDLASIAIIAVPWGIGTVIGLSARAIENTPVFVTYPDAMTDAQINAGLVMPFVLKSLFGSSACAGVIVLIFMDITSTVSSSLIAVSSILSFDIYKTYINTSATDRQIMTASHIGVVAYGLVIAGWTLAMNYAGANGNWILYFLPVTTSPGIFPVLFTLLWSGQTKLAAIVSPLIGLCAGIGVWLGLSYSMYGAVTIATTSEQMPALYASLTSLFTPAVLSVVISLVRPARFDWQQFLQIGLVRDSGSERPRSVEPSDSSTSEGEKAYGREGISELGTVPGPGTDDKQPLSAIDHVRTQQETKQLVHPLDDATLRHIRKWLKIAIAFLVLNISVTILIWPLSMYRDYIFGKTFFKSWVSVSILWQFFALLAVVIYPLFDGRHAIGLGLTGLWSDLRKAGGVKQE</sequence>
<feature type="transmembrane region" description="Helical" evidence="8">
    <location>
        <begin position="258"/>
        <end position="277"/>
    </location>
</feature>
<feature type="transmembrane region" description="Helical" evidence="8">
    <location>
        <begin position="118"/>
        <end position="139"/>
    </location>
</feature>
<organism evidence="9 10">
    <name type="scientific">Teratosphaeria destructans</name>
    <dbReference type="NCBI Taxonomy" id="418781"/>
    <lineage>
        <taxon>Eukaryota</taxon>
        <taxon>Fungi</taxon>
        <taxon>Dikarya</taxon>
        <taxon>Ascomycota</taxon>
        <taxon>Pezizomycotina</taxon>
        <taxon>Dothideomycetes</taxon>
        <taxon>Dothideomycetidae</taxon>
        <taxon>Mycosphaerellales</taxon>
        <taxon>Teratosphaeriaceae</taxon>
        <taxon>Teratosphaeria</taxon>
    </lineage>
</organism>
<dbReference type="EMBL" id="RIBY02001501">
    <property type="protein sequence ID" value="KAH9828598.1"/>
    <property type="molecule type" value="Genomic_DNA"/>
</dbReference>
<accession>A0A9W7W347</accession>
<name>A0A9W7W347_9PEZI</name>
<dbReference type="InterPro" id="IPR031155">
    <property type="entry name" value="DUR"/>
</dbReference>
<comment type="subcellular location">
    <subcellularLocation>
        <location evidence="1">Membrane</location>
        <topology evidence="1">Multi-pass membrane protein</topology>
    </subcellularLocation>
</comment>
<feature type="region of interest" description="Disordered" evidence="7">
    <location>
        <begin position="628"/>
        <end position="648"/>
    </location>
</feature>
<feature type="transmembrane region" description="Helical" evidence="8">
    <location>
        <begin position="434"/>
        <end position="454"/>
    </location>
</feature>
<dbReference type="Gene3D" id="1.20.1730.10">
    <property type="entry name" value="Sodium/glucose cotransporter"/>
    <property type="match status" value="1"/>
</dbReference>
<evidence type="ECO:0000256" key="5">
    <source>
        <dbReference type="ARBA" id="ARBA00023136"/>
    </source>
</evidence>
<evidence type="ECO:0000256" key="3">
    <source>
        <dbReference type="ARBA" id="ARBA00022692"/>
    </source>
</evidence>
<feature type="transmembrane region" description="Helical" evidence="8">
    <location>
        <begin position="520"/>
        <end position="541"/>
    </location>
</feature>
<keyword evidence="3 8" id="KW-0812">Transmembrane</keyword>
<dbReference type="Proteomes" id="UP001138500">
    <property type="component" value="Unassembled WGS sequence"/>
</dbReference>
<dbReference type="PANTHER" id="PTHR46154">
    <property type="match status" value="1"/>
</dbReference>
<dbReference type="OrthoDB" id="6132759at2759"/>
<feature type="transmembrane region" description="Helical" evidence="8">
    <location>
        <begin position="347"/>
        <end position="368"/>
    </location>
</feature>
<feature type="transmembrane region" description="Helical" evidence="8">
    <location>
        <begin position="79"/>
        <end position="97"/>
    </location>
</feature>
<dbReference type="CDD" id="cd11476">
    <property type="entry name" value="SLC5sbd_DUR3"/>
    <property type="match status" value="1"/>
</dbReference>
<evidence type="ECO:0000256" key="7">
    <source>
        <dbReference type="SAM" id="MobiDB-lite"/>
    </source>
</evidence>
<feature type="transmembrane region" description="Helical" evidence="8">
    <location>
        <begin position="492"/>
        <end position="514"/>
    </location>
</feature>
<keyword evidence="4 8" id="KW-1133">Transmembrane helix</keyword>
<gene>
    <name evidence="9" type="ORF">Tdes44962_MAKER09259</name>
</gene>
<evidence type="ECO:0000256" key="2">
    <source>
        <dbReference type="ARBA" id="ARBA00006434"/>
    </source>
</evidence>
<reference evidence="9 10" key="2">
    <citation type="journal article" date="2021" name="Curr. Genet.">
        <title>Genetic response to nitrogen starvation in the aggressive Eucalyptus foliar pathogen Teratosphaeria destructans.</title>
        <authorList>
            <person name="Havenga M."/>
            <person name="Wingfield B.D."/>
            <person name="Wingfield M.J."/>
            <person name="Dreyer L.L."/>
            <person name="Roets F."/>
            <person name="Aylward J."/>
        </authorList>
    </citation>
    <scope>NUCLEOTIDE SEQUENCE [LARGE SCALE GENOMIC DNA]</scope>
    <source>
        <strain evidence="9">CMW44962</strain>
    </source>
</reference>
<feature type="transmembrane region" description="Helical" evidence="8">
    <location>
        <begin position="548"/>
        <end position="568"/>
    </location>
</feature>
<feature type="transmembrane region" description="Helical" evidence="8">
    <location>
        <begin position="704"/>
        <end position="725"/>
    </location>
</feature>
<dbReference type="Pfam" id="PF00474">
    <property type="entry name" value="SSF"/>
    <property type="match status" value="1"/>
</dbReference>
<evidence type="ECO:0000313" key="10">
    <source>
        <dbReference type="Proteomes" id="UP001138500"/>
    </source>
</evidence>
<evidence type="ECO:0000313" key="9">
    <source>
        <dbReference type="EMBL" id="KAH9828598.1"/>
    </source>
</evidence>
<protein>
    <submittedName>
        <fullName evidence="9">SSS family solute:Na+ symporter</fullName>
    </submittedName>
</protein>
<feature type="transmembrane region" description="Helical" evidence="8">
    <location>
        <begin position="737"/>
        <end position="759"/>
    </location>
</feature>
<keyword evidence="5 8" id="KW-0472">Membrane</keyword>
<dbReference type="GO" id="GO:0005886">
    <property type="term" value="C:plasma membrane"/>
    <property type="evidence" value="ECO:0007669"/>
    <property type="project" value="TreeGrafter"/>
</dbReference>
<feature type="transmembrane region" description="Helical" evidence="8">
    <location>
        <begin position="199"/>
        <end position="225"/>
    </location>
</feature>